<dbReference type="InterPro" id="IPR003594">
    <property type="entry name" value="HATPase_dom"/>
</dbReference>
<dbReference type="EC" id="2.7.13.3" evidence="3"/>
<evidence type="ECO:0000256" key="6">
    <source>
        <dbReference type="ARBA" id="ARBA00022692"/>
    </source>
</evidence>
<evidence type="ECO:0000256" key="11">
    <source>
        <dbReference type="SAM" id="Phobius"/>
    </source>
</evidence>
<dbReference type="PRINTS" id="PR00344">
    <property type="entry name" value="BCTRLSENSOR"/>
</dbReference>
<dbReference type="Gene3D" id="3.30.565.10">
    <property type="entry name" value="Histidine kinase-like ATPase, C-terminal domain"/>
    <property type="match status" value="1"/>
</dbReference>
<evidence type="ECO:0000256" key="1">
    <source>
        <dbReference type="ARBA" id="ARBA00000085"/>
    </source>
</evidence>
<dbReference type="SMART" id="SM00304">
    <property type="entry name" value="HAMP"/>
    <property type="match status" value="1"/>
</dbReference>
<sequence length="478" mass="49114">MSLRVVLGLAGAYVVLLAVVALEVPLGLALRDRVDAEVRAQASAQASIVAATAGDLFTVARRPALRALARRAAAAAHGRVLVVDARGVVLVDSAGPAAVATSYASRPEIAAALRGSTVQDTRRSQTLGRDLLATASPAVHDGRTVGAVRVTQSVAAVHRAVRRSWVTLGLLGLAVLLLAAAVGALVAGRISRPLGRLQRAAEHVAAGDLTVVAEVDGTREQQSLARSFNEMTARLSRLLRSHHDFVADASHQLRTPLTALRLRLDEADAALQAGGDPEAARRELRAATAEADRLTKIITELLLLTRAPGTLALREPVDPVAVVRAAAARWEPAAAARGMSFAVRAEPGPAVLAAPADLDRVLDALVENALAYAPPGTTVTLGAGAGAIHVEDEGPGVDPDEAEAVFGRFHRGRAGRATPGGSGLGLAIARELAARWDATVALAPRRRGGTRATITLVAAGPGDAPWGAADGGAVEARS</sequence>
<dbReference type="GO" id="GO:0005886">
    <property type="term" value="C:plasma membrane"/>
    <property type="evidence" value="ECO:0007669"/>
    <property type="project" value="UniProtKB-SubCell"/>
</dbReference>
<evidence type="ECO:0000313" key="15">
    <source>
        <dbReference type="Proteomes" id="UP000321805"/>
    </source>
</evidence>
<dbReference type="InterPro" id="IPR050428">
    <property type="entry name" value="TCS_sensor_his_kinase"/>
</dbReference>
<proteinExistence type="predicted"/>
<evidence type="ECO:0000256" key="9">
    <source>
        <dbReference type="ARBA" id="ARBA00023012"/>
    </source>
</evidence>
<dbReference type="SUPFAM" id="SSF158472">
    <property type="entry name" value="HAMP domain-like"/>
    <property type="match status" value="1"/>
</dbReference>
<dbReference type="OrthoDB" id="9786919at2"/>
<dbReference type="PANTHER" id="PTHR45436:SF5">
    <property type="entry name" value="SENSOR HISTIDINE KINASE TRCS"/>
    <property type="match status" value="1"/>
</dbReference>
<dbReference type="SMART" id="SM00388">
    <property type="entry name" value="HisKA"/>
    <property type="match status" value="1"/>
</dbReference>
<dbReference type="InterPro" id="IPR003660">
    <property type="entry name" value="HAMP_dom"/>
</dbReference>
<feature type="domain" description="Histidine kinase" evidence="12">
    <location>
        <begin position="248"/>
        <end position="460"/>
    </location>
</feature>
<dbReference type="PROSITE" id="PS50885">
    <property type="entry name" value="HAMP"/>
    <property type="match status" value="1"/>
</dbReference>
<dbReference type="KEGG" id="bsol:FSW04_10580"/>
<keyword evidence="4" id="KW-0597">Phosphoprotein</keyword>
<gene>
    <name evidence="14" type="ORF">FSW04_10580</name>
</gene>
<keyword evidence="6 11" id="KW-0812">Transmembrane</keyword>
<reference evidence="14 15" key="1">
    <citation type="journal article" date="2018" name="J. Microbiol.">
        <title>Baekduia soli gen. nov., sp. nov., a novel bacterium isolated from the soil of Baekdu Mountain and proposal of a novel family name, Baekduiaceae fam. nov.</title>
        <authorList>
            <person name="An D.S."/>
            <person name="Siddiqi M.Z."/>
            <person name="Kim K.H."/>
            <person name="Yu H.S."/>
            <person name="Im W.T."/>
        </authorList>
    </citation>
    <scope>NUCLEOTIDE SEQUENCE [LARGE SCALE GENOMIC DNA]</scope>
    <source>
        <strain evidence="14 15">BR7-21</strain>
    </source>
</reference>
<evidence type="ECO:0000313" key="14">
    <source>
        <dbReference type="EMBL" id="QEC47969.1"/>
    </source>
</evidence>
<evidence type="ECO:0000256" key="4">
    <source>
        <dbReference type="ARBA" id="ARBA00022553"/>
    </source>
</evidence>
<dbReference type="PROSITE" id="PS50109">
    <property type="entry name" value="HIS_KIN"/>
    <property type="match status" value="1"/>
</dbReference>
<keyword evidence="7" id="KW-0418">Kinase</keyword>
<evidence type="ECO:0000256" key="5">
    <source>
        <dbReference type="ARBA" id="ARBA00022679"/>
    </source>
</evidence>
<dbReference type="Gene3D" id="3.30.450.20">
    <property type="entry name" value="PAS domain"/>
    <property type="match status" value="1"/>
</dbReference>
<dbReference type="CDD" id="cd06225">
    <property type="entry name" value="HAMP"/>
    <property type="match status" value="1"/>
</dbReference>
<evidence type="ECO:0000256" key="7">
    <source>
        <dbReference type="ARBA" id="ARBA00022777"/>
    </source>
</evidence>
<keyword evidence="5" id="KW-0808">Transferase</keyword>
<dbReference type="Proteomes" id="UP000321805">
    <property type="component" value="Chromosome"/>
</dbReference>
<dbReference type="GO" id="GO:0000155">
    <property type="term" value="F:phosphorelay sensor kinase activity"/>
    <property type="evidence" value="ECO:0007669"/>
    <property type="project" value="InterPro"/>
</dbReference>
<dbReference type="InterPro" id="IPR036890">
    <property type="entry name" value="HATPase_C_sf"/>
</dbReference>
<dbReference type="Pfam" id="PF00512">
    <property type="entry name" value="HisKA"/>
    <property type="match status" value="1"/>
</dbReference>
<dbReference type="InterPro" id="IPR004358">
    <property type="entry name" value="Sig_transdc_His_kin-like_C"/>
</dbReference>
<evidence type="ECO:0000256" key="3">
    <source>
        <dbReference type="ARBA" id="ARBA00012438"/>
    </source>
</evidence>
<comment type="subcellular location">
    <subcellularLocation>
        <location evidence="2">Cell membrane</location>
    </subcellularLocation>
</comment>
<keyword evidence="10 11" id="KW-0472">Membrane</keyword>
<evidence type="ECO:0000259" key="12">
    <source>
        <dbReference type="PROSITE" id="PS50109"/>
    </source>
</evidence>
<organism evidence="14 15">
    <name type="scientific">Baekduia soli</name>
    <dbReference type="NCBI Taxonomy" id="496014"/>
    <lineage>
        <taxon>Bacteria</taxon>
        <taxon>Bacillati</taxon>
        <taxon>Actinomycetota</taxon>
        <taxon>Thermoleophilia</taxon>
        <taxon>Solirubrobacterales</taxon>
        <taxon>Baekduiaceae</taxon>
        <taxon>Baekduia</taxon>
    </lineage>
</organism>
<feature type="domain" description="HAMP" evidence="13">
    <location>
        <begin position="188"/>
        <end position="240"/>
    </location>
</feature>
<dbReference type="SUPFAM" id="SSF55874">
    <property type="entry name" value="ATPase domain of HSP90 chaperone/DNA topoisomerase II/histidine kinase"/>
    <property type="match status" value="1"/>
</dbReference>
<dbReference type="SUPFAM" id="SSF47384">
    <property type="entry name" value="Homodimeric domain of signal transducing histidine kinase"/>
    <property type="match status" value="1"/>
</dbReference>
<dbReference type="Pfam" id="PF02518">
    <property type="entry name" value="HATPase_c"/>
    <property type="match status" value="1"/>
</dbReference>
<evidence type="ECO:0000256" key="2">
    <source>
        <dbReference type="ARBA" id="ARBA00004236"/>
    </source>
</evidence>
<name>A0A5B8U4C5_9ACTN</name>
<evidence type="ECO:0000259" key="13">
    <source>
        <dbReference type="PROSITE" id="PS50885"/>
    </source>
</evidence>
<dbReference type="AlphaFoldDB" id="A0A5B8U4C5"/>
<dbReference type="EMBL" id="CP042430">
    <property type="protein sequence ID" value="QEC47969.1"/>
    <property type="molecule type" value="Genomic_DNA"/>
</dbReference>
<feature type="transmembrane region" description="Helical" evidence="11">
    <location>
        <begin position="165"/>
        <end position="187"/>
    </location>
</feature>
<keyword evidence="15" id="KW-1185">Reference proteome</keyword>
<keyword evidence="8 11" id="KW-1133">Transmembrane helix</keyword>
<comment type="catalytic activity">
    <reaction evidence="1">
        <text>ATP + protein L-histidine = ADP + protein N-phospho-L-histidine.</text>
        <dbReference type="EC" id="2.7.13.3"/>
    </reaction>
</comment>
<dbReference type="Gene3D" id="1.10.287.130">
    <property type="match status" value="1"/>
</dbReference>
<dbReference type="Pfam" id="PF00672">
    <property type="entry name" value="HAMP"/>
    <property type="match status" value="1"/>
</dbReference>
<dbReference type="InterPro" id="IPR005467">
    <property type="entry name" value="His_kinase_dom"/>
</dbReference>
<evidence type="ECO:0000256" key="10">
    <source>
        <dbReference type="ARBA" id="ARBA00023136"/>
    </source>
</evidence>
<dbReference type="InterPro" id="IPR036097">
    <property type="entry name" value="HisK_dim/P_sf"/>
</dbReference>
<dbReference type="RefSeq" id="WP_146919023.1">
    <property type="nucleotide sequence ID" value="NZ_CP042430.1"/>
</dbReference>
<dbReference type="InterPro" id="IPR003661">
    <property type="entry name" value="HisK_dim/P_dom"/>
</dbReference>
<dbReference type="CDD" id="cd00082">
    <property type="entry name" value="HisKA"/>
    <property type="match status" value="1"/>
</dbReference>
<dbReference type="SMART" id="SM00387">
    <property type="entry name" value="HATPase_c"/>
    <property type="match status" value="1"/>
</dbReference>
<dbReference type="Gene3D" id="6.10.340.10">
    <property type="match status" value="1"/>
</dbReference>
<protein>
    <recommendedName>
        <fullName evidence="3">histidine kinase</fullName>
        <ecNumber evidence="3">2.7.13.3</ecNumber>
    </recommendedName>
</protein>
<evidence type="ECO:0000256" key="8">
    <source>
        <dbReference type="ARBA" id="ARBA00022989"/>
    </source>
</evidence>
<accession>A0A5B8U4C5</accession>
<keyword evidence="9" id="KW-0902">Two-component regulatory system</keyword>
<dbReference type="PANTHER" id="PTHR45436">
    <property type="entry name" value="SENSOR HISTIDINE KINASE YKOH"/>
    <property type="match status" value="1"/>
</dbReference>